<evidence type="ECO:0000259" key="2">
    <source>
        <dbReference type="Pfam" id="PF18883"/>
    </source>
</evidence>
<dbReference type="PANTHER" id="PTHR12338:SF5">
    <property type="entry name" value="ANTIGEN 43-RELATED"/>
    <property type="match status" value="1"/>
</dbReference>
<dbReference type="Gene3D" id="2.160.20.20">
    <property type="match status" value="1"/>
</dbReference>
<dbReference type="NCBIfam" id="TIGR01414">
    <property type="entry name" value="autotrans_barl"/>
    <property type="match status" value="1"/>
</dbReference>
<dbReference type="GO" id="GO:0019867">
    <property type="term" value="C:outer membrane"/>
    <property type="evidence" value="ECO:0007669"/>
    <property type="project" value="InterPro"/>
</dbReference>
<organism evidence="3 4">
    <name type="scientific">Cronobacter condimenti 1330</name>
    <dbReference type="NCBI Taxonomy" id="1073999"/>
    <lineage>
        <taxon>Bacteria</taxon>
        <taxon>Pseudomonadati</taxon>
        <taxon>Pseudomonadota</taxon>
        <taxon>Gammaproteobacteria</taxon>
        <taxon>Enterobacterales</taxon>
        <taxon>Enterobacteriaceae</taxon>
        <taxon>Cronobacter</taxon>
    </lineage>
</organism>
<dbReference type="InterPro" id="IPR006315">
    <property type="entry name" value="OM_autotransptr_brl_dom"/>
</dbReference>
<dbReference type="InterPro" id="IPR012332">
    <property type="entry name" value="Autotransporter_pectin_lyase_C"/>
</dbReference>
<reference evidence="3" key="1">
    <citation type="submission" date="2012-07" db="EMBL/GenBank/DDBJ databases">
        <authorList>
            <person name="Cummings C."/>
        </authorList>
    </citation>
    <scope>NUCLEOTIDE SEQUENCE</scope>
    <source>
        <strain evidence="3">1330</strain>
    </source>
</reference>
<name>K8A1E1_9ENTR</name>
<evidence type="ECO:0000256" key="1">
    <source>
        <dbReference type="SAM" id="MobiDB-lite"/>
    </source>
</evidence>
<proteinExistence type="predicted"/>
<dbReference type="InterPro" id="IPR050909">
    <property type="entry name" value="Bact_Autotransporter_VF"/>
</dbReference>
<gene>
    <name evidence="3" type="ORF">BN137_2184</name>
</gene>
<dbReference type="Pfam" id="PF18883">
    <property type="entry name" value="AC_1"/>
    <property type="match status" value="1"/>
</dbReference>
<evidence type="ECO:0000313" key="4">
    <source>
        <dbReference type="Proteomes" id="UP000009340"/>
    </source>
</evidence>
<dbReference type="AlphaFoldDB" id="K8A1E1"/>
<sequence>MNTEAGQDDSPTDHLAITGDSAGTSSLDVANIGGQGAQTINGIELISVGGASDASFTLDKPVVAGMWEYDLYQHDNGNW</sequence>
<accession>K8A1E1</accession>
<dbReference type="CDD" id="cd01344">
    <property type="entry name" value="PL2_Passenger_AT"/>
    <property type="match status" value="1"/>
</dbReference>
<feature type="domain" description="Autochaperone" evidence="2">
    <location>
        <begin position="1"/>
        <end position="71"/>
    </location>
</feature>
<dbReference type="InterPro" id="IPR011050">
    <property type="entry name" value="Pectin_lyase_fold/virulence"/>
</dbReference>
<comment type="caution">
    <text evidence="3">The sequence shown here is derived from an EMBL/GenBank/DDBJ whole genome shotgun (WGS) entry which is preliminary data.</text>
</comment>
<dbReference type="PANTHER" id="PTHR12338">
    <property type="entry name" value="AUTOTRANSPORTER"/>
    <property type="match status" value="1"/>
</dbReference>
<dbReference type="SUPFAM" id="SSF51126">
    <property type="entry name" value="Pectin lyase-like"/>
    <property type="match status" value="1"/>
</dbReference>
<evidence type="ECO:0000313" key="3">
    <source>
        <dbReference type="EMBL" id="CCJ72815.1"/>
    </source>
</evidence>
<protein>
    <recommendedName>
        <fullName evidence="2">Autochaperone domain-containing protein</fullName>
    </recommendedName>
</protein>
<dbReference type="Proteomes" id="UP000009340">
    <property type="component" value="Unassembled WGS sequence"/>
</dbReference>
<dbReference type="eggNOG" id="COG3468">
    <property type="taxonomic scope" value="Bacteria"/>
</dbReference>
<dbReference type="EMBL" id="CAKW01000080">
    <property type="protein sequence ID" value="CCJ72815.1"/>
    <property type="molecule type" value="Genomic_DNA"/>
</dbReference>
<dbReference type="InterPro" id="IPR043990">
    <property type="entry name" value="AC_1"/>
</dbReference>
<feature type="region of interest" description="Disordered" evidence="1">
    <location>
        <begin position="1"/>
        <end position="21"/>
    </location>
</feature>